<reference evidence="1 2" key="2">
    <citation type="journal article" date="2022" name="Mol. Ecol. Resour.">
        <title>The genomes of chicory, endive, great burdock and yacon provide insights into Asteraceae paleo-polyploidization history and plant inulin production.</title>
        <authorList>
            <person name="Fan W."/>
            <person name="Wang S."/>
            <person name="Wang H."/>
            <person name="Wang A."/>
            <person name="Jiang F."/>
            <person name="Liu H."/>
            <person name="Zhao H."/>
            <person name="Xu D."/>
            <person name="Zhang Y."/>
        </authorList>
    </citation>
    <scope>NUCLEOTIDE SEQUENCE [LARGE SCALE GENOMIC DNA]</scope>
    <source>
        <strain evidence="2">cv. Yunnan</strain>
        <tissue evidence="1">Leaves</tissue>
    </source>
</reference>
<name>A0ACB9K5K4_9ASTR</name>
<dbReference type="EMBL" id="CM042018">
    <property type="protein sequence ID" value="KAI3827557.1"/>
    <property type="molecule type" value="Genomic_DNA"/>
</dbReference>
<organism evidence="1 2">
    <name type="scientific">Smallanthus sonchifolius</name>
    <dbReference type="NCBI Taxonomy" id="185202"/>
    <lineage>
        <taxon>Eukaryota</taxon>
        <taxon>Viridiplantae</taxon>
        <taxon>Streptophyta</taxon>
        <taxon>Embryophyta</taxon>
        <taxon>Tracheophyta</taxon>
        <taxon>Spermatophyta</taxon>
        <taxon>Magnoliopsida</taxon>
        <taxon>eudicotyledons</taxon>
        <taxon>Gunneridae</taxon>
        <taxon>Pentapetalae</taxon>
        <taxon>asterids</taxon>
        <taxon>campanulids</taxon>
        <taxon>Asterales</taxon>
        <taxon>Asteraceae</taxon>
        <taxon>Asteroideae</taxon>
        <taxon>Heliantheae alliance</taxon>
        <taxon>Millerieae</taxon>
        <taxon>Smallanthus</taxon>
    </lineage>
</organism>
<comment type="caution">
    <text evidence="1">The sequence shown here is derived from an EMBL/GenBank/DDBJ whole genome shotgun (WGS) entry which is preliminary data.</text>
</comment>
<protein>
    <submittedName>
        <fullName evidence="1">Uncharacterized protein</fullName>
    </submittedName>
</protein>
<gene>
    <name evidence="1" type="ORF">L1987_01634</name>
</gene>
<keyword evidence="2" id="KW-1185">Reference proteome</keyword>
<evidence type="ECO:0000313" key="1">
    <source>
        <dbReference type="EMBL" id="KAI3827557.1"/>
    </source>
</evidence>
<proteinExistence type="predicted"/>
<sequence length="97" mass="10727">MCVPISKMMVAKRSSDLGFRQTDSITARLLWNKLKGKLGGLLLNGDTLTLNISMLLEMNLIDPIVRRLLTLNCCAKLEQKVEAANFTNISYNTVGAL</sequence>
<evidence type="ECO:0000313" key="2">
    <source>
        <dbReference type="Proteomes" id="UP001056120"/>
    </source>
</evidence>
<dbReference type="Proteomes" id="UP001056120">
    <property type="component" value="Linkage Group LG01"/>
</dbReference>
<accession>A0ACB9K5K4</accession>
<reference evidence="2" key="1">
    <citation type="journal article" date="2022" name="Mol. Ecol. Resour.">
        <title>The genomes of chicory, endive, great burdock and yacon provide insights into Asteraceae palaeo-polyploidization history and plant inulin production.</title>
        <authorList>
            <person name="Fan W."/>
            <person name="Wang S."/>
            <person name="Wang H."/>
            <person name="Wang A."/>
            <person name="Jiang F."/>
            <person name="Liu H."/>
            <person name="Zhao H."/>
            <person name="Xu D."/>
            <person name="Zhang Y."/>
        </authorList>
    </citation>
    <scope>NUCLEOTIDE SEQUENCE [LARGE SCALE GENOMIC DNA]</scope>
    <source>
        <strain evidence="2">cv. Yunnan</strain>
    </source>
</reference>